<evidence type="ECO:0000256" key="7">
    <source>
        <dbReference type="ARBA" id="ARBA00022840"/>
    </source>
</evidence>
<evidence type="ECO:0000256" key="5">
    <source>
        <dbReference type="ARBA" id="ARBA00019973"/>
    </source>
</evidence>
<evidence type="ECO:0000256" key="10">
    <source>
        <dbReference type="ARBA" id="ARBA00047899"/>
    </source>
</evidence>
<name>A0A6A5WWX9_9PLEO</name>
<keyword evidence="7" id="KW-0067">ATP-binding</keyword>
<dbReference type="PANTHER" id="PTHR24418">
    <property type="entry name" value="TYROSINE-PROTEIN KINASE"/>
    <property type="match status" value="1"/>
</dbReference>
<evidence type="ECO:0000256" key="2">
    <source>
        <dbReference type="ARBA" id="ARBA00011534"/>
    </source>
</evidence>
<feature type="domain" description="Protein kinase" evidence="12">
    <location>
        <begin position="1"/>
        <end position="261"/>
    </location>
</feature>
<evidence type="ECO:0000256" key="8">
    <source>
        <dbReference type="ARBA" id="ARBA00030980"/>
    </source>
</evidence>
<dbReference type="Proteomes" id="UP000799779">
    <property type="component" value="Unassembled WGS sequence"/>
</dbReference>
<proteinExistence type="predicted"/>
<keyword evidence="13" id="KW-0418">Kinase</keyword>
<dbReference type="InterPro" id="IPR001245">
    <property type="entry name" value="Ser-Thr/Tyr_kinase_cat_dom"/>
</dbReference>
<evidence type="ECO:0000256" key="6">
    <source>
        <dbReference type="ARBA" id="ARBA00022741"/>
    </source>
</evidence>
<accession>A0A6A5WWX9</accession>
<comment type="subunit">
    <text evidence="2">Component of the EKC/KEOPS complex composed of at least BUD32, CGI121, GON7, KAE1 and PCC1; the whole complex dimerizes.</text>
</comment>
<evidence type="ECO:0000256" key="1">
    <source>
        <dbReference type="ARBA" id="ARBA00003747"/>
    </source>
</evidence>
<reference evidence="13" key="1">
    <citation type="journal article" date="2020" name="Stud. Mycol.">
        <title>101 Dothideomycetes genomes: a test case for predicting lifestyles and emergence of pathogens.</title>
        <authorList>
            <person name="Haridas S."/>
            <person name="Albert R."/>
            <person name="Binder M."/>
            <person name="Bloem J."/>
            <person name="Labutti K."/>
            <person name="Salamov A."/>
            <person name="Andreopoulos B."/>
            <person name="Baker S."/>
            <person name="Barry K."/>
            <person name="Bills G."/>
            <person name="Bluhm B."/>
            <person name="Cannon C."/>
            <person name="Castanera R."/>
            <person name="Culley D."/>
            <person name="Daum C."/>
            <person name="Ezra D."/>
            <person name="Gonzalez J."/>
            <person name="Henrissat B."/>
            <person name="Kuo A."/>
            <person name="Liang C."/>
            <person name="Lipzen A."/>
            <person name="Lutzoni F."/>
            <person name="Magnuson J."/>
            <person name="Mondo S."/>
            <person name="Nolan M."/>
            <person name="Ohm R."/>
            <person name="Pangilinan J."/>
            <person name="Park H.-J."/>
            <person name="Ramirez L."/>
            <person name="Alfaro M."/>
            <person name="Sun H."/>
            <person name="Tritt A."/>
            <person name="Yoshinaga Y."/>
            <person name="Zwiers L.-H."/>
            <person name="Turgeon B."/>
            <person name="Goodwin S."/>
            <person name="Spatafora J."/>
            <person name="Crous P."/>
            <person name="Grigoriev I."/>
        </authorList>
    </citation>
    <scope>NUCLEOTIDE SEQUENCE</scope>
    <source>
        <strain evidence="13">CBS 123094</strain>
    </source>
</reference>
<comment type="catalytic activity">
    <reaction evidence="10">
        <text>L-threonyl-[protein] + ATP = O-phospho-L-threonyl-[protein] + ADP + H(+)</text>
        <dbReference type="Rhea" id="RHEA:46608"/>
        <dbReference type="Rhea" id="RHEA-COMP:11060"/>
        <dbReference type="Rhea" id="RHEA-COMP:11605"/>
        <dbReference type="ChEBI" id="CHEBI:15378"/>
        <dbReference type="ChEBI" id="CHEBI:30013"/>
        <dbReference type="ChEBI" id="CHEBI:30616"/>
        <dbReference type="ChEBI" id="CHEBI:61977"/>
        <dbReference type="ChEBI" id="CHEBI:456216"/>
        <dbReference type="EC" id="2.7.11.1"/>
    </reaction>
</comment>
<gene>
    <name evidence="13" type="ORF">P154DRAFT_553307</name>
</gene>
<dbReference type="GO" id="GO:0004674">
    <property type="term" value="F:protein serine/threonine kinase activity"/>
    <property type="evidence" value="ECO:0007669"/>
    <property type="project" value="UniProtKB-EC"/>
</dbReference>
<dbReference type="SUPFAM" id="SSF56112">
    <property type="entry name" value="Protein kinase-like (PK-like)"/>
    <property type="match status" value="1"/>
</dbReference>
<dbReference type="InterPro" id="IPR008266">
    <property type="entry name" value="Tyr_kinase_AS"/>
</dbReference>
<comment type="function">
    <text evidence="1">Component of the EKC/KEOPS complex that is required for the formation of a threonylcarbamoyl group on adenosine at position 37 (t(6)A37) in tRNAs that read codons beginning with adenine. The complex is probably involved in the transfer of the threonylcarbamoyl moiety of threonylcarbamoyl-AMP (TC-AMP) to the N6 group of A37. BUD32 has ATPase activity in the context of the EKC/KEOPS complex and likely plays a supporting role to the catalytic subunit KAE1. The EKC/KEOPS complex also promotes both telomere uncapping and telomere elongation. The complex is required for efficient recruitment of transcriptional coactivators.</text>
</comment>
<dbReference type="EC" id="2.7.11.1" evidence="3"/>
<sequence length="261" mass="29478">MEGRIVPIYFPKGVGKVIGFGSSSFIGLLDDRTVLKYPRTAGEHWNRFFIEQQIYNALGSHPRILACYGLDERGLKLEYASGGTVRDFLRNPSYALSLTRCDRVRWCRQAAEAIAYIHTKNVIHCDISTRNFLLDTKLDIKLSDFQGVYVDHDGVLFNGHALESAKSYLPRPSTGSDERSDLFALGSAIYEIMVGHEPFPELDELDDEEEIEKRYLNGQFPALNGVLGGYVIQKCWSLVYDHVKACVEELQGLEDYLIQAS</sequence>
<evidence type="ECO:0000256" key="11">
    <source>
        <dbReference type="ARBA" id="ARBA00048679"/>
    </source>
</evidence>
<keyword evidence="6" id="KW-0547">Nucleotide-binding</keyword>
<dbReference type="InterPro" id="IPR011009">
    <property type="entry name" value="Kinase-like_dom_sf"/>
</dbReference>
<comment type="catalytic activity">
    <reaction evidence="11">
        <text>L-seryl-[protein] + ATP = O-phospho-L-seryl-[protein] + ADP + H(+)</text>
        <dbReference type="Rhea" id="RHEA:17989"/>
        <dbReference type="Rhea" id="RHEA-COMP:9863"/>
        <dbReference type="Rhea" id="RHEA-COMP:11604"/>
        <dbReference type="ChEBI" id="CHEBI:15378"/>
        <dbReference type="ChEBI" id="CHEBI:29999"/>
        <dbReference type="ChEBI" id="CHEBI:30616"/>
        <dbReference type="ChEBI" id="CHEBI:83421"/>
        <dbReference type="ChEBI" id="CHEBI:456216"/>
        <dbReference type="EC" id="2.7.11.1"/>
    </reaction>
</comment>
<evidence type="ECO:0000256" key="3">
    <source>
        <dbReference type="ARBA" id="ARBA00012513"/>
    </source>
</evidence>
<dbReference type="GO" id="GO:0005524">
    <property type="term" value="F:ATP binding"/>
    <property type="evidence" value="ECO:0007669"/>
    <property type="project" value="UniProtKB-KW"/>
</dbReference>
<dbReference type="PROSITE" id="PS00109">
    <property type="entry name" value="PROTEIN_KINASE_TYR"/>
    <property type="match status" value="1"/>
</dbReference>
<evidence type="ECO:0000256" key="4">
    <source>
        <dbReference type="ARBA" id="ARBA00013948"/>
    </source>
</evidence>
<protein>
    <recommendedName>
        <fullName evidence="5">EKC/KEOPS complex subunit BUD32</fullName>
        <ecNumber evidence="3">2.7.11.1</ecNumber>
    </recommendedName>
    <alternativeName>
        <fullName evidence="8 9">Atypical Serine/threonine protein kinase BUD32</fullName>
    </alternativeName>
    <alternativeName>
        <fullName evidence="4">EKC/KEOPS complex subunit bud32</fullName>
    </alternativeName>
</protein>
<dbReference type="AlphaFoldDB" id="A0A6A5WWX9"/>
<organism evidence="13 14">
    <name type="scientific">Amniculicola lignicola CBS 123094</name>
    <dbReference type="NCBI Taxonomy" id="1392246"/>
    <lineage>
        <taxon>Eukaryota</taxon>
        <taxon>Fungi</taxon>
        <taxon>Dikarya</taxon>
        <taxon>Ascomycota</taxon>
        <taxon>Pezizomycotina</taxon>
        <taxon>Dothideomycetes</taxon>
        <taxon>Pleosporomycetidae</taxon>
        <taxon>Pleosporales</taxon>
        <taxon>Amniculicolaceae</taxon>
        <taxon>Amniculicola</taxon>
    </lineage>
</organism>
<dbReference type="InterPro" id="IPR000719">
    <property type="entry name" value="Prot_kinase_dom"/>
</dbReference>
<evidence type="ECO:0000259" key="12">
    <source>
        <dbReference type="PROSITE" id="PS50011"/>
    </source>
</evidence>
<dbReference type="EMBL" id="ML977579">
    <property type="protein sequence ID" value="KAF2002136.1"/>
    <property type="molecule type" value="Genomic_DNA"/>
</dbReference>
<keyword evidence="14" id="KW-1185">Reference proteome</keyword>
<dbReference type="Pfam" id="PF07714">
    <property type="entry name" value="PK_Tyr_Ser-Thr"/>
    <property type="match status" value="1"/>
</dbReference>
<keyword evidence="13" id="KW-0808">Transferase</keyword>
<evidence type="ECO:0000313" key="13">
    <source>
        <dbReference type="EMBL" id="KAF2002136.1"/>
    </source>
</evidence>
<dbReference type="InterPro" id="IPR050198">
    <property type="entry name" value="Non-receptor_tyrosine_kinases"/>
</dbReference>
<dbReference type="PROSITE" id="PS50011">
    <property type="entry name" value="PROTEIN_KINASE_DOM"/>
    <property type="match status" value="1"/>
</dbReference>
<evidence type="ECO:0000313" key="14">
    <source>
        <dbReference type="Proteomes" id="UP000799779"/>
    </source>
</evidence>
<evidence type="ECO:0000256" key="9">
    <source>
        <dbReference type="ARBA" id="ARBA00033194"/>
    </source>
</evidence>
<dbReference type="Gene3D" id="1.10.510.10">
    <property type="entry name" value="Transferase(Phosphotransferase) domain 1"/>
    <property type="match status" value="1"/>
</dbReference>
<dbReference type="OrthoDB" id="1668230at2759"/>